<keyword evidence="1" id="KW-0732">Signal</keyword>
<name>G7HXJ0_9CORY</name>
<accession>G7HXJ0</accession>
<comment type="caution">
    <text evidence="2">The sequence shown here is derived from an EMBL/GenBank/DDBJ whole genome shotgun (WGS) entry which is preliminary data.</text>
</comment>
<feature type="chain" id="PRO_5003496035" description="Secreted protein" evidence="1">
    <location>
        <begin position="24"/>
        <end position="170"/>
    </location>
</feature>
<dbReference type="Proteomes" id="UP000004840">
    <property type="component" value="Unassembled WGS sequence"/>
</dbReference>
<feature type="signal peptide" evidence="1">
    <location>
        <begin position="1"/>
        <end position="23"/>
    </location>
</feature>
<evidence type="ECO:0000313" key="2">
    <source>
        <dbReference type="EMBL" id="CCE54905.1"/>
    </source>
</evidence>
<reference evidence="2 3" key="1">
    <citation type="journal article" date="2012" name="J. Bacteriol.">
        <title>Genome Sequence of Corynebacterium casei UCMA 3821, Isolated from a Smear-Ripened Cheese.</title>
        <authorList>
            <person name="Monnet C."/>
            <person name="Loux V."/>
            <person name="Bento P."/>
            <person name="Gibrat J.F."/>
            <person name="Straub C."/>
            <person name="Bonnarme P."/>
            <person name="Landaud S."/>
            <person name="Irlinger F."/>
        </authorList>
    </citation>
    <scope>NUCLEOTIDE SEQUENCE [LARGE SCALE GENOMIC DNA]</scope>
    <source>
        <strain evidence="2 3">UCMA 3821</strain>
    </source>
</reference>
<gene>
    <name evidence="2" type="ORF">CCAS_06770</name>
</gene>
<evidence type="ECO:0000313" key="3">
    <source>
        <dbReference type="Proteomes" id="UP000004840"/>
    </source>
</evidence>
<organism evidence="2 3">
    <name type="scientific">Corynebacterium casei UCMA 3821</name>
    <dbReference type="NCBI Taxonomy" id="1110505"/>
    <lineage>
        <taxon>Bacteria</taxon>
        <taxon>Bacillati</taxon>
        <taxon>Actinomycetota</taxon>
        <taxon>Actinomycetes</taxon>
        <taxon>Mycobacteriales</taxon>
        <taxon>Corynebacteriaceae</taxon>
        <taxon>Corynebacterium</taxon>
    </lineage>
</organism>
<dbReference type="AlphaFoldDB" id="G7HXJ0"/>
<proteinExistence type="predicted"/>
<evidence type="ECO:0000256" key="1">
    <source>
        <dbReference type="SAM" id="SignalP"/>
    </source>
</evidence>
<protein>
    <recommendedName>
        <fullName evidence="4">Secreted protein</fullName>
    </recommendedName>
</protein>
<sequence>MRSKVFAVIASALLLSQAGVAGANEASQDSSTVQVADASAPLPPEFDAVEPTGDGPTIKPQSADGTTWAPGGFGAANTLFVTGRGTWVDNIAMAYNLGANPGNACVDKFEIAYREKGQRKVRTSGPNCALYRTTHTFQVKRHLDPNTKVCGRAHVRSAGPGNWACITIKP</sequence>
<dbReference type="EMBL" id="CAFW01000050">
    <property type="protein sequence ID" value="CCE54905.1"/>
    <property type="molecule type" value="Genomic_DNA"/>
</dbReference>
<evidence type="ECO:0008006" key="4">
    <source>
        <dbReference type="Google" id="ProtNLM"/>
    </source>
</evidence>